<dbReference type="GO" id="GO:0006357">
    <property type="term" value="P:regulation of transcription by RNA polymerase II"/>
    <property type="evidence" value="ECO:0007669"/>
    <property type="project" value="InterPro"/>
</dbReference>
<comment type="similarity">
    <text evidence="2 8">Belongs to the Mediator complex subunit 4 family.</text>
</comment>
<comment type="subcellular location">
    <subcellularLocation>
        <location evidence="1 8">Nucleus</location>
    </subcellularLocation>
</comment>
<proteinExistence type="inferred from homology"/>
<evidence type="ECO:0000256" key="1">
    <source>
        <dbReference type="ARBA" id="ARBA00004123"/>
    </source>
</evidence>
<evidence type="ECO:0000256" key="8">
    <source>
        <dbReference type="RuleBase" id="RU364141"/>
    </source>
</evidence>
<comment type="function">
    <text evidence="8">Component of the Mediator complex, a coactivator involved in the regulated transcription of nearly all RNA polymerase II-dependent genes. Mediator functions as a bridge to convey information from gene-specific regulatory proteins to the basal RNA polymerase II transcription machinery. Mediator is recruited to promoters by direct interactions with regulatory proteins and serves as a scaffold for the assembly of a functional preinitiation complex with RNA polymerase II and the general transcription factors.</text>
</comment>
<keyword evidence="9" id="KW-0175">Coiled coil</keyword>
<dbReference type="GO" id="GO:0003712">
    <property type="term" value="F:transcription coregulator activity"/>
    <property type="evidence" value="ECO:0007669"/>
    <property type="project" value="InterPro"/>
</dbReference>
<evidence type="ECO:0000256" key="9">
    <source>
        <dbReference type="SAM" id="Coils"/>
    </source>
</evidence>
<sequence length="193" mass="20991">MAGGEKAGPSSMSEILLQPLQELQTLAQGLFLSLSSTQARTGVAPPASAFLEADASLAATVKLARQHQIKQRKIERLKNEVLALEGHWREIIQELADGKRELEVILTEGDERLNAIGEARTGLYTIATGVFREKVFIAAILLMLHLLLSVYTIPRASCVRAEHLCFYFSAAQYAGSEPSRTASTPLVLSTVSE</sequence>
<dbReference type="InterPro" id="IPR019258">
    <property type="entry name" value="Mediator_Med4"/>
</dbReference>
<evidence type="ECO:0000256" key="6">
    <source>
        <dbReference type="ARBA" id="ARBA00023242"/>
    </source>
</evidence>
<organism evidence="10 11">
    <name type="scientific">Hermanssonia centrifuga</name>
    <dbReference type="NCBI Taxonomy" id="98765"/>
    <lineage>
        <taxon>Eukaryota</taxon>
        <taxon>Fungi</taxon>
        <taxon>Dikarya</taxon>
        <taxon>Basidiomycota</taxon>
        <taxon>Agaricomycotina</taxon>
        <taxon>Agaricomycetes</taxon>
        <taxon>Polyporales</taxon>
        <taxon>Meruliaceae</taxon>
        <taxon>Hermanssonia</taxon>
    </lineage>
</organism>
<protein>
    <recommendedName>
        <fullName evidence="3 8">Mediator of RNA polymerase II transcription subunit 4</fullName>
    </recommendedName>
    <alternativeName>
        <fullName evidence="7 8">Mediator complex subunit 4</fullName>
    </alternativeName>
</protein>
<evidence type="ECO:0000313" key="11">
    <source>
        <dbReference type="Proteomes" id="UP000186601"/>
    </source>
</evidence>
<dbReference type="Pfam" id="PF10018">
    <property type="entry name" value="Med4"/>
    <property type="match status" value="1"/>
</dbReference>
<keyword evidence="11" id="KW-1185">Reference proteome</keyword>
<evidence type="ECO:0000313" key="10">
    <source>
        <dbReference type="EMBL" id="PSR72456.1"/>
    </source>
</evidence>
<dbReference type="EMBL" id="MLYV02001176">
    <property type="protein sequence ID" value="PSR72456.1"/>
    <property type="molecule type" value="Genomic_DNA"/>
</dbReference>
<keyword evidence="8" id="KW-0010">Activator</keyword>
<evidence type="ECO:0000256" key="7">
    <source>
        <dbReference type="ARBA" id="ARBA00031257"/>
    </source>
</evidence>
<evidence type="ECO:0000256" key="3">
    <source>
        <dbReference type="ARBA" id="ARBA00020629"/>
    </source>
</evidence>
<comment type="subunit">
    <text evidence="8">Component of the Mediator complex.</text>
</comment>
<accession>A0A2R6NJC5</accession>
<gene>
    <name evidence="8" type="primary">MED4</name>
    <name evidence="10" type="ORF">PHLCEN_2v11670</name>
</gene>
<dbReference type="AlphaFoldDB" id="A0A2R6NJC5"/>
<evidence type="ECO:0000256" key="2">
    <source>
        <dbReference type="ARBA" id="ARBA00009626"/>
    </source>
</evidence>
<keyword evidence="5 8" id="KW-0804">Transcription</keyword>
<evidence type="ECO:0000256" key="5">
    <source>
        <dbReference type="ARBA" id="ARBA00023163"/>
    </source>
</evidence>
<dbReference type="STRING" id="98765.A0A2R6NJC5"/>
<dbReference type="Proteomes" id="UP000186601">
    <property type="component" value="Unassembled WGS sequence"/>
</dbReference>
<name>A0A2R6NJC5_9APHY</name>
<keyword evidence="4 8" id="KW-0805">Transcription regulation</keyword>
<evidence type="ECO:0000256" key="4">
    <source>
        <dbReference type="ARBA" id="ARBA00023015"/>
    </source>
</evidence>
<comment type="caution">
    <text evidence="10">The sequence shown here is derived from an EMBL/GenBank/DDBJ whole genome shotgun (WGS) entry which is preliminary data.</text>
</comment>
<feature type="coiled-coil region" evidence="9">
    <location>
        <begin position="60"/>
        <end position="87"/>
    </location>
</feature>
<reference evidence="10 11" key="1">
    <citation type="submission" date="2018-02" db="EMBL/GenBank/DDBJ databases">
        <title>Genome sequence of the basidiomycete white-rot fungus Phlebia centrifuga.</title>
        <authorList>
            <person name="Granchi Z."/>
            <person name="Peng M."/>
            <person name="de Vries R.P."/>
            <person name="Hilden K."/>
            <person name="Makela M.R."/>
            <person name="Grigoriev I."/>
            <person name="Riley R."/>
        </authorList>
    </citation>
    <scope>NUCLEOTIDE SEQUENCE [LARGE SCALE GENOMIC DNA]</scope>
    <source>
        <strain evidence="10 11">FBCC195</strain>
    </source>
</reference>
<dbReference type="OrthoDB" id="1929813at2759"/>
<keyword evidence="6 8" id="KW-0539">Nucleus</keyword>
<dbReference type="GO" id="GO:0016592">
    <property type="term" value="C:mediator complex"/>
    <property type="evidence" value="ECO:0007669"/>
    <property type="project" value="InterPro"/>
</dbReference>